<protein>
    <recommendedName>
        <fullName evidence="2">Lipid II isoglutaminyl synthase (glutamine-hydrolyzing) subunit MurT</fullName>
        <ecNumber evidence="2">6.3.5.13</ecNumber>
    </recommendedName>
</protein>
<dbReference type="GO" id="GO:0140282">
    <property type="term" value="F:carbon-nitrogen ligase activity on lipid II"/>
    <property type="evidence" value="ECO:0007669"/>
    <property type="project" value="UniProtKB-UniRule"/>
</dbReference>
<organism evidence="5 6">
    <name type="scientific">Ruminococcus flavefaciens</name>
    <dbReference type="NCBI Taxonomy" id="1265"/>
    <lineage>
        <taxon>Bacteria</taxon>
        <taxon>Bacillati</taxon>
        <taxon>Bacillota</taxon>
        <taxon>Clostridia</taxon>
        <taxon>Eubacteriales</taxon>
        <taxon>Oscillospiraceae</taxon>
        <taxon>Ruminococcus</taxon>
    </lineage>
</organism>
<keyword evidence="2" id="KW-0133">Cell shape</keyword>
<sequence length="445" mass="50043">MKRLLIIIGKIIVKLLKLMHRNAGNLPGIVLWHLSRHKAVSMFKVECPIIAITGTNGKTSVTNCIAQLFERSGKKIIINKEGNNLDTGICSMLLKYCDMSGKVKADYLILETDESHVPVVYSQLKLDTLVVLNFFRDQLDRNGEMETLIQKINGFCKTFEGNLILNGDDPNTARLGRANPKNKNVRYFHAEPYAFATEKIFEASEGRFCPFCGEPLEYEYYQYSHIGKFICKKCGFGNYEPYITAKDIDLEKTVFTADGHTYSPKLNSIYNVYNMTAVAAAAKLYNIDQKITDGVINSYTVKNGRMENFMLGKSKATLNLAKNPVGANMTLRVMNEMNGEKELLFVLNDNVADGLDVSWIYDINFSIFERVSRVVTSGTRAYDIAVRIKTAGYDSAKIVVRPDLDKAVEELASTESRKFIIANYTAVQPTRSALKRYITKHGGNK</sequence>
<dbReference type="AlphaFoldDB" id="A0A1H6JDJ7"/>
<dbReference type="PANTHER" id="PTHR23135">
    <property type="entry name" value="MUR LIGASE FAMILY MEMBER"/>
    <property type="match status" value="1"/>
</dbReference>
<feature type="binding site" evidence="2">
    <location>
        <position position="212"/>
    </location>
    <ligand>
        <name>Zn(2+)</name>
        <dbReference type="ChEBI" id="CHEBI:29105"/>
    </ligand>
</feature>
<keyword evidence="2" id="KW-0479">Metal-binding</keyword>
<comment type="catalytic activity">
    <reaction evidence="2">
        <text>beta-D-GlcNAc-(1-&gt;4)-Mur2Ac(oyl-L-Ala-gamma-D-O-P-Glu-L-Lys-D-Ala-D-Ala)-di-trans,octa-cis-undecaprenyl diphosphate + NH4(+) = beta-D-GlcNAc-(1-&gt;4)-Mur2Ac(oyl-L-Ala-D-isoglutaminyl-L-Lys-D-Ala-D-Ala)-di-trans,octa-cis-undecaprenyl diphosphate + phosphate + H(+)</text>
        <dbReference type="Rhea" id="RHEA:57932"/>
        <dbReference type="ChEBI" id="CHEBI:15378"/>
        <dbReference type="ChEBI" id="CHEBI:28938"/>
        <dbReference type="ChEBI" id="CHEBI:43474"/>
        <dbReference type="ChEBI" id="CHEBI:62233"/>
        <dbReference type="ChEBI" id="CHEBI:143132"/>
    </reaction>
</comment>
<dbReference type="Gene3D" id="3.40.1190.10">
    <property type="entry name" value="Mur-like, catalytic domain"/>
    <property type="match status" value="1"/>
</dbReference>
<dbReference type="RefSeq" id="WP_074716285.1">
    <property type="nucleotide sequence ID" value="NZ_FNWV01000005.1"/>
</dbReference>
<evidence type="ECO:0000259" key="3">
    <source>
        <dbReference type="Pfam" id="PF08245"/>
    </source>
</evidence>
<keyword evidence="2" id="KW-0067">ATP-binding</keyword>
<feature type="binding site" evidence="2">
    <location>
        <position position="231"/>
    </location>
    <ligand>
        <name>Zn(2+)</name>
        <dbReference type="ChEBI" id="CHEBI:29105"/>
    </ligand>
</feature>
<dbReference type="InterPro" id="IPR036565">
    <property type="entry name" value="Mur-like_cat_sf"/>
</dbReference>
<dbReference type="GO" id="GO:0008360">
    <property type="term" value="P:regulation of cell shape"/>
    <property type="evidence" value="ECO:0007669"/>
    <property type="project" value="UniProtKB-KW"/>
</dbReference>
<comment type="catalytic activity">
    <reaction evidence="2">
        <text>beta-D-GlcNAc-(1-&gt;4)-Mur2Ac(oyl-L-Ala-gamma-D-Glu-L-Lys-D-Ala-D-Ala)-di-trans,octa-cis-undecaprenyl diphosphate + L-glutamine + ATP + H2O = beta-D-GlcNAc-(1-&gt;4)-Mur2Ac(oyl-L-Ala-D-isoglutaminyl-L-Lys-D-Ala-D-Ala)-di-trans,octa-cis-undecaprenyl diphosphate + L-glutamate + ADP + phosphate + H(+)</text>
        <dbReference type="Rhea" id="RHEA:57928"/>
        <dbReference type="ChEBI" id="CHEBI:15377"/>
        <dbReference type="ChEBI" id="CHEBI:15378"/>
        <dbReference type="ChEBI" id="CHEBI:29985"/>
        <dbReference type="ChEBI" id="CHEBI:30616"/>
        <dbReference type="ChEBI" id="CHEBI:43474"/>
        <dbReference type="ChEBI" id="CHEBI:58359"/>
        <dbReference type="ChEBI" id="CHEBI:60033"/>
        <dbReference type="ChEBI" id="CHEBI:62233"/>
        <dbReference type="ChEBI" id="CHEBI:456216"/>
        <dbReference type="EC" id="6.3.5.13"/>
    </reaction>
</comment>
<dbReference type="InterPro" id="IPR013564">
    <property type="entry name" value="MurT_C"/>
</dbReference>
<dbReference type="GO" id="GO:0071555">
    <property type="term" value="P:cell wall organization"/>
    <property type="evidence" value="ECO:0007669"/>
    <property type="project" value="UniProtKB-KW"/>
</dbReference>
<comment type="similarity">
    <text evidence="2">Belongs to the MurCDEF family. MurT subfamily.</text>
</comment>
<evidence type="ECO:0000256" key="2">
    <source>
        <dbReference type="HAMAP-Rule" id="MF_02214"/>
    </source>
</evidence>
<dbReference type="GO" id="GO:0009252">
    <property type="term" value="P:peptidoglycan biosynthetic process"/>
    <property type="evidence" value="ECO:0007669"/>
    <property type="project" value="UniProtKB-UniRule"/>
</dbReference>
<feature type="binding site" evidence="2">
    <location>
        <position position="209"/>
    </location>
    <ligand>
        <name>Zn(2+)</name>
        <dbReference type="ChEBI" id="CHEBI:29105"/>
    </ligand>
</feature>
<keyword evidence="2" id="KW-0573">Peptidoglycan synthesis</keyword>
<evidence type="ECO:0000313" key="6">
    <source>
        <dbReference type="Proteomes" id="UP000183190"/>
    </source>
</evidence>
<comment type="function">
    <text evidence="2">The lipid II isoglutaminyl synthase complex catalyzes the formation of alpha-D-isoglutamine in the cell wall lipid II stem peptide. The MurT subunit catalyzes the ATP-dependent amidation of D-glutamate residue of lipid II, converting it to an isoglutamine residue.</text>
</comment>
<comment type="pathway">
    <text evidence="1 2">Cell wall biogenesis; peptidoglycan biosynthesis.</text>
</comment>
<evidence type="ECO:0000256" key="1">
    <source>
        <dbReference type="ARBA" id="ARBA00004752"/>
    </source>
</evidence>
<dbReference type="Proteomes" id="UP000183190">
    <property type="component" value="Unassembled WGS sequence"/>
</dbReference>
<feature type="domain" description="Lipid II isoglutaminyl synthase (glutamine-hydrolyzing) subunit MurT C-terminal" evidence="4">
    <location>
        <begin position="320"/>
        <end position="426"/>
    </location>
</feature>
<dbReference type="GO" id="GO:0005524">
    <property type="term" value="F:ATP binding"/>
    <property type="evidence" value="ECO:0007669"/>
    <property type="project" value="UniProtKB-UniRule"/>
</dbReference>
<dbReference type="InterPro" id="IPR043703">
    <property type="entry name" value="Lipid_II_synth_MurT"/>
</dbReference>
<dbReference type="EMBL" id="FNWV01000005">
    <property type="protein sequence ID" value="SEH60297.1"/>
    <property type="molecule type" value="Genomic_DNA"/>
</dbReference>
<dbReference type="UniPathway" id="UPA00219"/>
<keyword evidence="2" id="KW-0547">Nucleotide-binding</keyword>
<accession>A0A1H6JDJ7</accession>
<feature type="domain" description="Mur ligase central" evidence="3">
    <location>
        <begin position="52"/>
        <end position="208"/>
    </location>
</feature>
<dbReference type="SUPFAM" id="SSF53623">
    <property type="entry name" value="MurD-like peptide ligases, catalytic domain"/>
    <property type="match status" value="1"/>
</dbReference>
<keyword evidence="2" id="KW-0862">Zinc</keyword>
<feature type="active site" evidence="2">
    <location>
        <position position="356"/>
    </location>
</feature>
<evidence type="ECO:0000313" key="5">
    <source>
        <dbReference type="EMBL" id="SEH60297.1"/>
    </source>
</evidence>
<dbReference type="GO" id="GO:0008270">
    <property type="term" value="F:zinc ion binding"/>
    <property type="evidence" value="ECO:0007669"/>
    <property type="project" value="UniProtKB-UniRule"/>
</dbReference>
<keyword evidence="2" id="KW-0436">Ligase</keyword>
<name>A0A1H6JDJ7_RUMFL</name>
<dbReference type="EC" id="6.3.5.13" evidence="2"/>
<dbReference type="InterPro" id="IPR013221">
    <property type="entry name" value="Mur_ligase_cen"/>
</dbReference>
<dbReference type="OrthoDB" id="9803907at2"/>
<dbReference type="GO" id="GO:0016881">
    <property type="term" value="F:acid-amino acid ligase activity"/>
    <property type="evidence" value="ECO:0007669"/>
    <property type="project" value="InterPro"/>
</dbReference>
<comment type="subunit">
    <text evidence="2">Forms a heterodimer with GatD.</text>
</comment>
<dbReference type="Pfam" id="PF08245">
    <property type="entry name" value="Mur_ligase_M"/>
    <property type="match status" value="1"/>
</dbReference>
<keyword evidence="2" id="KW-0961">Cell wall biogenesis/degradation</keyword>
<gene>
    <name evidence="2" type="primary">murT</name>
    <name evidence="5" type="ORF">SAMN02910265_01657</name>
</gene>
<reference evidence="5 6" key="1">
    <citation type="submission" date="2016-10" db="EMBL/GenBank/DDBJ databases">
        <authorList>
            <person name="de Groot N.N."/>
        </authorList>
    </citation>
    <scope>NUCLEOTIDE SEQUENCE [LARGE SCALE GENOMIC DNA]</scope>
    <source>
        <strain evidence="5 6">YAD2003</strain>
    </source>
</reference>
<feature type="binding site" evidence="2">
    <location>
        <position position="234"/>
    </location>
    <ligand>
        <name>Zn(2+)</name>
        <dbReference type="ChEBI" id="CHEBI:29105"/>
    </ligand>
</feature>
<dbReference type="PANTHER" id="PTHR23135:SF7">
    <property type="entry name" value="LIPID II ISOGLUTAMINYL SYNTHASE (GLUTAMINE-HYDROLYZING) SUBUNIT MURT"/>
    <property type="match status" value="1"/>
</dbReference>
<comment type="catalytic activity">
    <reaction evidence="2">
        <text>beta-D-GlcNAc-(1-&gt;4)-Mur2Ac(oyl-L-Ala-gamma-D-Glu-L-Lys-D-Ala-D-Ala)-di-trans,octa-cis-undecaprenyl diphosphate + ATP = beta-D-GlcNAc-(1-&gt;4)-Mur2Ac(oyl-L-Ala-gamma-D-O-P-Glu-L-Lys-D-Ala-D-Ala)-di-trans,octa-cis-undecaprenyl diphosphate + ADP</text>
        <dbReference type="Rhea" id="RHEA:59488"/>
        <dbReference type="ChEBI" id="CHEBI:30616"/>
        <dbReference type="ChEBI" id="CHEBI:60033"/>
        <dbReference type="ChEBI" id="CHEBI:143132"/>
        <dbReference type="ChEBI" id="CHEBI:456216"/>
    </reaction>
</comment>
<dbReference type="HAMAP" id="MF_02214">
    <property type="entry name" value="Lipid_II_synth_MurT"/>
    <property type="match status" value="1"/>
</dbReference>
<dbReference type="Pfam" id="PF08353">
    <property type="entry name" value="MurT_C"/>
    <property type="match status" value="1"/>
</dbReference>
<proteinExistence type="inferred from homology"/>
<evidence type="ECO:0000259" key="4">
    <source>
        <dbReference type="Pfam" id="PF08353"/>
    </source>
</evidence>